<evidence type="ECO:0000259" key="11">
    <source>
        <dbReference type="PROSITE" id="PS50929"/>
    </source>
</evidence>
<name>A0ABD4EAT4_9BURK</name>
<dbReference type="InterPro" id="IPR011527">
    <property type="entry name" value="ABC1_TM_dom"/>
</dbReference>
<dbReference type="EMBL" id="LPAD01000022">
    <property type="protein sequence ID" value="KVN90699.1"/>
    <property type="molecule type" value="Genomic_DNA"/>
</dbReference>
<keyword evidence="8 9" id="KW-0472">Membrane</keyword>
<feature type="transmembrane region" description="Helical" evidence="9">
    <location>
        <begin position="164"/>
        <end position="183"/>
    </location>
</feature>
<evidence type="ECO:0000256" key="6">
    <source>
        <dbReference type="ARBA" id="ARBA00022840"/>
    </source>
</evidence>
<feature type="domain" description="ABC transmembrane type-1" evidence="11">
    <location>
        <begin position="24"/>
        <end position="309"/>
    </location>
</feature>
<sequence length="582" mass="64165">MKRWIGIYSEIGHHLQRQERYFVVAILFCTLGAAASMAMSPVFLGRLADSLLAADRRMPAYIIYLAASYLITIAMPKLLGTVDLYLQSMLRLRANRSLLAGYFNYLCRQPESFFVNKNSGELTQEITQASNDLYLIVRNLTTALISPIVQVSIAVVVLASNHDLLVAGTIAIYVALFVTNNVIHGRRLVELKFRCMDAGRKSYGTLTDSITNIQVARQFNGYRFLLSRYQRVLDEDRHTQGDYWKIGLRMQFFNACLFVGLFGVTFLMALHEVVTGARSIGNFVLVAAYTVTLLSPIEILGNMFTEINQSLVTFGRFLDKLSAATAPLSPRAPKPAVKSAAPAIEFERVCVTYPGANRQALTDVGFTVDAGKRVAITGPSGAGKSSLVKVLTRQLVAEEGAIRIFGEDILCIDAQTLSERIGCVSQDVLLFKDTLRFNLQISRPDASDADMVTALECAGLTDLLVDLPAGLDTMLGDRGATLSGGQRQRLALARLFLRAPDIVLVDEGTSSLDLVTEQYVLDKVFEVFSDKTIVMITHRPSAMTKVDAVIIMSDGRIDDHAEPDVLRSRNTFFARVVESSLR</sequence>
<dbReference type="InterPro" id="IPR017871">
    <property type="entry name" value="ABC_transporter-like_CS"/>
</dbReference>
<keyword evidence="2" id="KW-1003">Cell membrane</keyword>
<dbReference type="PANTHER" id="PTHR43394">
    <property type="entry name" value="ATP-DEPENDENT PERMEASE MDL1, MITOCHONDRIAL"/>
    <property type="match status" value="1"/>
</dbReference>
<evidence type="ECO:0000256" key="4">
    <source>
        <dbReference type="ARBA" id="ARBA00022692"/>
    </source>
</evidence>
<comment type="subcellular location">
    <subcellularLocation>
        <location evidence="1">Cell membrane</location>
        <topology evidence="1">Multi-pass membrane protein</topology>
    </subcellularLocation>
</comment>
<protein>
    <recommendedName>
        <fullName evidence="14">ABC transporter ATP-binding protein</fullName>
    </recommendedName>
</protein>
<evidence type="ECO:0000256" key="5">
    <source>
        <dbReference type="ARBA" id="ARBA00022741"/>
    </source>
</evidence>
<dbReference type="CDD" id="cd18556">
    <property type="entry name" value="ABC_6TM_McjD_like"/>
    <property type="match status" value="1"/>
</dbReference>
<feature type="transmembrane region" description="Helical" evidence="9">
    <location>
        <begin position="21"/>
        <end position="41"/>
    </location>
</feature>
<dbReference type="InterPro" id="IPR027417">
    <property type="entry name" value="P-loop_NTPase"/>
</dbReference>
<dbReference type="AlphaFoldDB" id="A0ABD4EAT4"/>
<dbReference type="InterPro" id="IPR003593">
    <property type="entry name" value="AAA+_ATPase"/>
</dbReference>
<keyword evidence="5" id="KW-0547">Nucleotide-binding</keyword>
<keyword evidence="4 9" id="KW-0812">Transmembrane</keyword>
<keyword evidence="3" id="KW-0997">Cell inner membrane</keyword>
<dbReference type="Proteomes" id="UP000057910">
    <property type="component" value="Unassembled WGS sequence"/>
</dbReference>
<feature type="transmembrane region" description="Helical" evidence="9">
    <location>
        <begin position="252"/>
        <end position="274"/>
    </location>
</feature>
<dbReference type="GO" id="GO:0005886">
    <property type="term" value="C:plasma membrane"/>
    <property type="evidence" value="ECO:0007669"/>
    <property type="project" value="UniProtKB-SubCell"/>
</dbReference>
<dbReference type="Pfam" id="PF00005">
    <property type="entry name" value="ABC_tran"/>
    <property type="match status" value="1"/>
</dbReference>
<dbReference type="PROSITE" id="PS50929">
    <property type="entry name" value="ABC_TM1F"/>
    <property type="match status" value="1"/>
</dbReference>
<dbReference type="SMART" id="SM00382">
    <property type="entry name" value="AAA"/>
    <property type="match status" value="1"/>
</dbReference>
<dbReference type="PROSITE" id="PS50893">
    <property type="entry name" value="ABC_TRANSPORTER_2"/>
    <property type="match status" value="1"/>
</dbReference>
<dbReference type="RefSeq" id="WP_060038210.1">
    <property type="nucleotide sequence ID" value="NZ_LPAD01000022.1"/>
</dbReference>
<dbReference type="PANTHER" id="PTHR43394:SF1">
    <property type="entry name" value="ATP-BINDING CASSETTE SUB-FAMILY B MEMBER 10, MITOCHONDRIAL"/>
    <property type="match status" value="1"/>
</dbReference>
<feature type="transmembrane region" description="Helical" evidence="9">
    <location>
        <begin position="61"/>
        <end position="86"/>
    </location>
</feature>
<dbReference type="InterPro" id="IPR003439">
    <property type="entry name" value="ABC_transporter-like_ATP-bd"/>
</dbReference>
<keyword evidence="7 9" id="KW-1133">Transmembrane helix</keyword>
<feature type="domain" description="ABC transporter" evidence="10">
    <location>
        <begin position="344"/>
        <end position="579"/>
    </location>
</feature>
<organism evidence="12 13">
    <name type="scientific">Burkholderia ubonensis</name>
    <dbReference type="NCBI Taxonomy" id="101571"/>
    <lineage>
        <taxon>Bacteria</taxon>
        <taxon>Pseudomonadati</taxon>
        <taxon>Pseudomonadota</taxon>
        <taxon>Betaproteobacteria</taxon>
        <taxon>Burkholderiales</taxon>
        <taxon>Burkholderiaceae</taxon>
        <taxon>Burkholderia</taxon>
        <taxon>Burkholderia cepacia complex</taxon>
    </lineage>
</organism>
<comment type="caution">
    <text evidence="12">The sequence shown here is derived from an EMBL/GenBank/DDBJ whole genome shotgun (WGS) entry which is preliminary data.</text>
</comment>
<evidence type="ECO:0000259" key="10">
    <source>
        <dbReference type="PROSITE" id="PS50893"/>
    </source>
</evidence>
<dbReference type="InterPro" id="IPR039421">
    <property type="entry name" value="Type_1_exporter"/>
</dbReference>
<dbReference type="Gene3D" id="1.20.1560.10">
    <property type="entry name" value="ABC transporter type 1, transmembrane domain"/>
    <property type="match status" value="1"/>
</dbReference>
<evidence type="ECO:0008006" key="14">
    <source>
        <dbReference type="Google" id="ProtNLM"/>
    </source>
</evidence>
<dbReference type="Gene3D" id="3.40.50.300">
    <property type="entry name" value="P-loop containing nucleotide triphosphate hydrolases"/>
    <property type="match status" value="1"/>
</dbReference>
<reference evidence="12 13" key="1">
    <citation type="submission" date="2015-11" db="EMBL/GenBank/DDBJ databases">
        <title>Expanding the genomic diversity of Burkholderia species for the development of highly accurate diagnostics.</title>
        <authorList>
            <person name="Sahl J."/>
            <person name="Keim P."/>
            <person name="Wagner D."/>
        </authorList>
    </citation>
    <scope>NUCLEOTIDE SEQUENCE [LARGE SCALE GENOMIC DNA]</scope>
    <source>
        <strain evidence="12 13">MSMB1585WGS</strain>
    </source>
</reference>
<evidence type="ECO:0000256" key="2">
    <source>
        <dbReference type="ARBA" id="ARBA00022475"/>
    </source>
</evidence>
<dbReference type="SUPFAM" id="SSF90123">
    <property type="entry name" value="ABC transporter transmembrane region"/>
    <property type="match status" value="1"/>
</dbReference>
<dbReference type="InterPro" id="IPR036640">
    <property type="entry name" value="ABC1_TM_sf"/>
</dbReference>
<keyword evidence="6" id="KW-0067">ATP-binding</keyword>
<dbReference type="Pfam" id="PF00664">
    <property type="entry name" value="ABC_membrane"/>
    <property type="match status" value="1"/>
</dbReference>
<evidence type="ECO:0000256" key="3">
    <source>
        <dbReference type="ARBA" id="ARBA00022519"/>
    </source>
</evidence>
<accession>A0ABD4EAT4</accession>
<evidence type="ECO:0000313" key="13">
    <source>
        <dbReference type="Proteomes" id="UP000057910"/>
    </source>
</evidence>
<dbReference type="GO" id="GO:0005524">
    <property type="term" value="F:ATP binding"/>
    <property type="evidence" value="ECO:0007669"/>
    <property type="project" value="UniProtKB-KW"/>
</dbReference>
<gene>
    <name evidence="12" type="ORF">WJ68_35705</name>
</gene>
<proteinExistence type="predicted"/>
<dbReference type="SUPFAM" id="SSF52540">
    <property type="entry name" value="P-loop containing nucleoside triphosphate hydrolases"/>
    <property type="match status" value="1"/>
</dbReference>
<evidence type="ECO:0000313" key="12">
    <source>
        <dbReference type="EMBL" id="KVN90699.1"/>
    </source>
</evidence>
<evidence type="ECO:0000256" key="1">
    <source>
        <dbReference type="ARBA" id="ARBA00004651"/>
    </source>
</evidence>
<evidence type="ECO:0000256" key="9">
    <source>
        <dbReference type="SAM" id="Phobius"/>
    </source>
</evidence>
<dbReference type="PROSITE" id="PS00211">
    <property type="entry name" value="ABC_TRANSPORTER_1"/>
    <property type="match status" value="1"/>
</dbReference>
<evidence type="ECO:0000256" key="8">
    <source>
        <dbReference type="ARBA" id="ARBA00023136"/>
    </source>
</evidence>
<evidence type="ECO:0000256" key="7">
    <source>
        <dbReference type="ARBA" id="ARBA00022989"/>
    </source>
</evidence>
<feature type="transmembrane region" description="Helical" evidence="9">
    <location>
        <begin position="140"/>
        <end position="158"/>
    </location>
</feature>